<keyword evidence="3" id="KW-1185">Reference proteome</keyword>
<organism evidence="2 3">
    <name type="scientific">Carboxylicivirga marina</name>
    <dbReference type="NCBI Taxonomy" id="2800988"/>
    <lineage>
        <taxon>Bacteria</taxon>
        <taxon>Pseudomonadati</taxon>
        <taxon>Bacteroidota</taxon>
        <taxon>Bacteroidia</taxon>
        <taxon>Marinilabiliales</taxon>
        <taxon>Marinilabiliaceae</taxon>
        <taxon>Carboxylicivirga</taxon>
    </lineage>
</organism>
<protein>
    <submittedName>
        <fullName evidence="2">GNAT family N-acetyltransferase</fullName>
    </submittedName>
</protein>
<evidence type="ECO:0000313" key="3">
    <source>
        <dbReference type="Proteomes" id="UP000605676"/>
    </source>
</evidence>
<dbReference type="RefSeq" id="WP_200465785.1">
    <property type="nucleotide sequence ID" value="NZ_JAENRR010000036.1"/>
</dbReference>
<dbReference type="EMBL" id="JAENRR010000036">
    <property type="protein sequence ID" value="MBK3518558.1"/>
    <property type="molecule type" value="Genomic_DNA"/>
</dbReference>
<dbReference type="PANTHER" id="PTHR36174:SF1">
    <property type="entry name" value="LIPID II:GLYCINE GLYCYLTRANSFERASE"/>
    <property type="match status" value="1"/>
</dbReference>
<evidence type="ECO:0000259" key="1">
    <source>
        <dbReference type="Pfam" id="PF13480"/>
    </source>
</evidence>
<proteinExistence type="predicted"/>
<dbReference type="InterPro" id="IPR038740">
    <property type="entry name" value="BioF2-like_GNAT_dom"/>
</dbReference>
<sequence length="334" mass="38920">MSKYTFKTLDKEEFPKWEQLLAKVPEPSPFMSSDWFSSYCEASNEKFEIVACFKNDELIAGFAYLYRVKFGKYKLIVNLLGIDNYMVILTRDTKLESKKESHYFEIIKEFTNFLEQQYSHVEFTLNCATTDIRPLQWNGYSEEIRYTYRGAIKSPEQLLSEFNPDIRNKIKKAQKLNYSFDSSSSQEQMKLSYDLIDRSLKKNNKPHILAKEQFISLLTKLSELNKAIVCNIFLNDVAIATRVLVLNSEIAVDFQAGGNEEYFNTGLNQLLSYKIFEMLHEKGVKTYDFRGANTPSIAKYKSGFNFIAEPYYHVAKDSGQIFKLLLRLKKLTQK</sequence>
<dbReference type="PANTHER" id="PTHR36174">
    <property type="entry name" value="LIPID II:GLYCINE GLYCYLTRANSFERASE"/>
    <property type="match status" value="1"/>
</dbReference>
<dbReference type="Gene3D" id="3.40.630.30">
    <property type="match status" value="1"/>
</dbReference>
<accession>A0ABS1HLL4</accession>
<name>A0ABS1HLL4_9BACT</name>
<reference evidence="2 3" key="1">
    <citation type="submission" date="2021-01" db="EMBL/GenBank/DDBJ databases">
        <title>Carboxyliciviraga sp.nov., isolated from coastal sediments.</title>
        <authorList>
            <person name="Lu D."/>
            <person name="Zhang T."/>
        </authorList>
    </citation>
    <scope>NUCLEOTIDE SEQUENCE [LARGE SCALE GENOMIC DNA]</scope>
    <source>
        <strain evidence="2 3">N1Y132</strain>
    </source>
</reference>
<dbReference type="InterPro" id="IPR050644">
    <property type="entry name" value="PG_Glycine_Bridge_Synth"/>
</dbReference>
<evidence type="ECO:0000313" key="2">
    <source>
        <dbReference type="EMBL" id="MBK3518558.1"/>
    </source>
</evidence>
<comment type="caution">
    <text evidence="2">The sequence shown here is derived from an EMBL/GenBank/DDBJ whole genome shotgun (WGS) entry which is preliminary data.</text>
</comment>
<dbReference type="Proteomes" id="UP000605676">
    <property type="component" value="Unassembled WGS sequence"/>
</dbReference>
<dbReference type="InterPro" id="IPR016181">
    <property type="entry name" value="Acyl_CoA_acyltransferase"/>
</dbReference>
<feature type="domain" description="BioF2-like acetyltransferase" evidence="1">
    <location>
        <begin position="165"/>
        <end position="301"/>
    </location>
</feature>
<gene>
    <name evidence="2" type="ORF">JIV24_14530</name>
</gene>
<dbReference type="Pfam" id="PF13480">
    <property type="entry name" value="Acetyltransf_6"/>
    <property type="match status" value="1"/>
</dbReference>
<dbReference type="SUPFAM" id="SSF55729">
    <property type="entry name" value="Acyl-CoA N-acyltransferases (Nat)"/>
    <property type="match status" value="1"/>
</dbReference>